<dbReference type="Proteomes" id="UP000541444">
    <property type="component" value="Unassembled WGS sequence"/>
</dbReference>
<evidence type="ECO:0000313" key="3">
    <source>
        <dbReference type="EMBL" id="KAF6166888.1"/>
    </source>
</evidence>
<proteinExistence type="predicted"/>
<feature type="domain" description="FAE" evidence="2">
    <location>
        <begin position="17"/>
        <end position="99"/>
    </location>
</feature>
<keyword evidence="1" id="KW-0808">Transferase</keyword>
<dbReference type="GO" id="GO:0006633">
    <property type="term" value="P:fatty acid biosynthetic process"/>
    <property type="evidence" value="ECO:0007669"/>
    <property type="project" value="InterPro"/>
</dbReference>
<dbReference type="InterPro" id="IPR012392">
    <property type="entry name" value="3-ktacl-CoA_syn"/>
</dbReference>
<reference evidence="3 4" key="1">
    <citation type="journal article" date="2020" name="IScience">
        <title>Genome Sequencing of the Endangered Kingdonia uniflora (Circaeasteraceae, Ranunculales) Reveals Potential Mechanisms of Evolutionary Specialization.</title>
        <authorList>
            <person name="Sun Y."/>
            <person name="Deng T."/>
            <person name="Zhang A."/>
            <person name="Moore M.J."/>
            <person name="Landis J.B."/>
            <person name="Lin N."/>
            <person name="Zhang H."/>
            <person name="Zhang X."/>
            <person name="Huang J."/>
            <person name="Zhang X."/>
            <person name="Sun H."/>
            <person name="Wang H."/>
        </authorList>
    </citation>
    <scope>NUCLEOTIDE SEQUENCE [LARGE SCALE GENOMIC DNA]</scope>
    <source>
        <strain evidence="3">TB1705</strain>
        <tissue evidence="3">Leaf</tissue>
    </source>
</reference>
<protein>
    <recommendedName>
        <fullName evidence="2">FAE domain-containing protein</fullName>
    </recommendedName>
</protein>
<evidence type="ECO:0000313" key="4">
    <source>
        <dbReference type="Proteomes" id="UP000541444"/>
    </source>
</evidence>
<dbReference type="AlphaFoldDB" id="A0A7J7NJ12"/>
<dbReference type="OrthoDB" id="1929806at2759"/>
<dbReference type="Gene3D" id="3.40.47.10">
    <property type="match status" value="1"/>
</dbReference>
<organism evidence="3 4">
    <name type="scientific">Kingdonia uniflora</name>
    <dbReference type="NCBI Taxonomy" id="39325"/>
    <lineage>
        <taxon>Eukaryota</taxon>
        <taxon>Viridiplantae</taxon>
        <taxon>Streptophyta</taxon>
        <taxon>Embryophyta</taxon>
        <taxon>Tracheophyta</taxon>
        <taxon>Spermatophyta</taxon>
        <taxon>Magnoliopsida</taxon>
        <taxon>Ranunculales</taxon>
        <taxon>Circaeasteraceae</taxon>
        <taxon>Kingdonia</taxon>
    </lineage>
</organism>
<name>A0A7J7NJ12_9MAGN</name>
<dbReference type="SUPFAM" id="SSF53901">
    <property type="entry name" value="Thiolase-like"/>
    <property type="match status" value="1"/>
</dbReference>
<dbReference type="Pfam" id="PF08392">
    <property type="entry name" value="FAE1_CUT1_RppA"/>
    <property type="match status" value="1"/>
</dbReference>
<accession>A0A7J7NJ12</accession>
<comment type="caution">
    <text evidence="3">The sequence shown here is derived from an EMBL/GenBank/DDBJ whole genome shotgun (WGS) entry which is preliminary data.</text>
</comment>
<sequence>MIFIVSTLGEWVMLQELFAIDLAKDLLGAHPGSYALVVSTKVVSFTWYNGKDKDMLFPNCFFRMDVAAMMLSNQCLDKRHTKNELKQKVRSHKGMDDRSL</sequence>
<evidence type="ECO:0000256" key="1">
    <source>
        <dbReference type="ARBA" id="ARBA00023315"/>
    </source>
</evidence>
<dbReference type="EMBL" id="JACGCM010000772">
    <property type="protein sequence ID" value="KAF6166888.1"/>
    <property type="molecule type" value="Genomic_DNA"/>
</dbReference>
<keyword evidence="4" id="KW-1185">Reference proteome</keyword>
<dbReference type="InterPro" id="IPR016039">
    <property type="entry name" value="Thiolase-like"/>
</dbReference>
<dbReference type="GO" id="GO:0016020">
    <property type="term" value="C:membrane"/>
    <property type="evidence" value="ECO:0007669"/>
    <property type="project" value="InterPro"/>
</dbReference>
<gene>
    <name evidence="3" type="ORF">GIB67_020322</name>
</gene>
<dbReference type="InterPro" id="IPR013601">
    <property type="entry name" value="FAE1_typ3_polyketide_synth"/>
</dbReference>
<dbReference type="PANTHER" id="PTHR31561">
    <property type="entry name" value="3-KETOACYL-COA SYNTHASE"/>
    <property type="match status" value="1"/>
</dbReference>
<keyword evidence="1" id="KW-0012">Acyltransferase</keyword>
<evidence type="ECO:0000259" key="2">
    <source>
        <dbReference type="Pfam" id="PF08392"/>
    </source>
</evidence>
<dbReference type="GO" id="GO:0016747">
    <property type="term" value="F:acyltransferase activity, transferring groups other than amino-acyl groups"/>
    <property type="evidence" value="ECO:0007669"/>
    <property type="project" value="InterPro"/>
</dbReference>